<sequence>MNENTSTGKYFKEELLSGNNLSIQALVTLLKEATSLPECHHYGYVMDGFPSYLAFEEQLHLVENISMKPDYVIYIEVPDEDLKKRLESQRIDPVDGTVYNFLNFDDPPGPFLKSAAPKSSKKQRKDDDILSLEAEKEEHLKGNKLTPWHPEFPRLTKEVIGRLLIRPEDTKRELDKVFQLNEDVVQKSLDEFFKHFPKSHIIRIDGNCPPSQMFYNLMVKVRALPVSPAIPPVPLSLKRAGEDDEEYEEEDEENINEEIEKLLDDNESGGVENINEDENIDWDEAIVSLSVTKMPTEHSRWHLSEWQNFCPVQLYNGILEHGKVQFACGFLGFLYFLSSRDAMDKFIRNPRPYLNYYGQFQPKSTIRIAILGFRESGAASLCQLISEKCDAKLISLSKILEVEIEAREKETLEKIKNAVKKDLIDKLNKQRKRELDEIVTNNIVDNAIAEIMEDTINKVATESLEEIVHNAIEHSEGLKEPITEQHPQVVEAVDRALKFARAQPCYLDPNRYVDTLTTELERLENENQNIAPEKRKPLSWVIEGLPPLKEVWELLKERSKEIYKQVNLIRHTHESLHKIQHLLQRVKKYSATTNAEEAEEEEEIEMNQEEEDEVQNGLRQTEEPSNPWADPHLIKAQEIYERAAAQNISPDPMPTHVFKLNDDLADHALMIHRLYKIGYGPFEGLEPLPSEEEYDVSAVEPMVYTKSSKTDPSRTDVSEEDDARTEPPEDPPISSQTFYPMPQPGPELDCVREQLVRYDTKWETVKENLSTSNTAYGLSVNTVDLGISKDQSIEDLLVKVEEEFKKLFAFQVYESSQEQLDEEYEAEKDGFAETGCLEENHAYKEFRNEGTEEESTEEEAEENEDEEGLETAETSEDKVSESEFSEEEVEEEDPSRSLNRNLGVTNFFCPVAFHDHNVLKPGDPDLVATYKDRVYYFGTEESMSKFIDHPEEYVSEENGPTFLKLPPLRMAILGPTGSGKTLHGRQIANQFDLIHVSFRQLLQDVMMRSMLKFRVGPEYADDVEISIKVMPNLEDEVKKALEKLENPDKASELMKADESVLDDNDLKSIDLSPHEAAIRDYLENDEPLPKKSLDLLLPRLWNQEPYCSKGFVLEGFPQTAEDVTYMLENNLLFDFVIFLNAEAADLVPRLLPGRLAKWKVKMAKIMTNKKIVADWRAEKKKRIREERKKILIEKINERKNYQIVSIFHKYQIFFYANLRIDSILVINLINLEEEYESDKEEEETDLEAKNRLEAEITERVEIENENIKQVIDSLTEARIFHFNILAHDQLTRVRYRLIKKIKNYILNREAIFERVYPVTLEEAENLTASGFKHYSLFSRHCPVSWSRVTSARLPPLNPLPVLRYSYFDQKLLEYQIGDDIFPNNSDKKSKKGADSVQTCAAVYRECVYWFNSEEERKQFSLNPIAIIRAAGDMAKTLRHQPIQIAIIGGSDSEREQFSQQLAKNLRVPYISPITAVEWLLRSTNHSFTDLANKVYEIIKSGFNLPDDLIIKVLEVAFLSPQVQARGYILDNFPMTAEQANLLMATPIRPMLVLDMYNKQCHHQAFEMNLFENINNEEPPDCPFLKIWLKRKNRRAEGAGAAGPEGFTTSSDTNRRIQDYGQSETNLGRSDGTGTADRRKKDKQGENVGSDALDYDEFGNKIQGRKSNLFRQGEKFKSKDDAKETKHRGHQRHGSVDEELGTSSYKDGSKRRDRRKSRESKDSPSGNAPSKMHKHRPNESDEASYRDSQGRRRSGRNEHEKHKDGKEYFESESAALFDQEGSRRHGSDGPNTEINKSRSHKNRRQSGSQSSLDESNAKRRRSRQHRSRRLASSKSSDNGIKNRIKGSRRHKDNKDVFESSSSAESIQDSRGSTGYRRWHRSSSSSLDRNKKQREREGYSDSRSTPESDGERKESKRWKHRYHEESDSSSDESHERVRRGSRKRGSESSQDYSYSESTTGSSDVYTSSTRGYSDSEDIEGIGSEYQYSENESVIGSSSDSEKDKVWERRSRRSSKDQYLLTKLAQIFKRSVRSQSDEGGREWLNTFNGLLVNHRSEDNLQSSLRKALLVITHRMAHFMEYEANKEQDKPMSISEIGMKNEQFEEKLGEFGQFCPVKLKESDELFDWKEEQVAPLVNRLPGPNALLPTANYKSALKSTLTKYDSNIRESHLYPHIPTELRFAVEYKGKTYRMAGPDELEKFMNDPEYYIQPNASKVLPDEKDLPKRLSKDLKPKDLKQLTFSGYCPVCYRESCERYEGLRAGNENILAMYRDDIYAFCSEECRTKFMHRPSLYTGFRLPNKLPPKKEPIRVDELPLPGYLEQTVANTLREALAACSKFRPKYPFLSPERSALIYLALELKALNPRSPDYLRRRAKKHVQQFEESSNFIDQLVETMPIDYVPEQQRSEAFNKLLKAFLSLRDQEDSENRWTNFFGD</sequence>
<feature type="compositionally biased region" description="Polar residues" evidence="5">
    <location>
        <begin position="1983"/>
        <end position="1996"/>
    </location>
</feature>
<dbReference type="Proteomes" id="UP000274504">
    <property type="component" value="Unassembled WGS sequence"/>
</dbReference>
<keyword evidence="2" id="KW-0547">Nucleotide-binding</keyword>
<evidence type="ECO:0000256" key="5">
    <source>
        <dbReference type="SAM" id="MobiDB-lite"/>
    </source>
</evidence>
<dbReference type="PANTHER" id="PTHR23359">
    <property type="entry name" value="NUCLEOTIDE KINASE"/>
    <property type="match status" value="1"/>
</dbReference>
<dbReference type="Gene3D" id="3.40.50.300">
    <property type="entry name" value="P-loop containing nucleotide triphosphate hydrolases"/>
    <property type="match status" value="4"/>
</dbReference>
<dbReference type="GO" id="GO:0006139">
    <property type="term" value="P:nucleobase-containing compound metabolic process"/>
    <property type="evidence" value="ECO:0007669"/>
    <property type="project" value="InterPro"/>
</dbReference>
<feature type="compositionally biased region" description="Basic residues" evidence="5">
    <location>
        <begin position="1708"/>
        <end position="1717"/>
    </location>
</feature>
<feature type="compositionally biased region" description="Acidic residues" evidence="5">
    <location>
        <begin position="596"/>
        <end position="614"/>
    </location>
</feature>
<proteinExistence type="predicted"/>
<accession>A0A0R3S9T5</accession>
<feature type="compositionally biased region" description="Basic and acidic residues" evidence="5">
    <location>
        <begin position="1635"/>
        <end position="1644"/>
    </location>
</feature>
<dbReference type="SUPFAM" id="SSF52540">
    <property type="entry name" value="P-loop containing nucleoside triphosphate hydrolases"/>
    <property type="match status" value="2"/>
</dbReference>
<feature type="compositionally biased region" description="Basic residues" evidence="5">
    <location>
        <begin position="1841"/>
        <end position="1850"/>
    </location>
</feature>
<evidence type="ECO:0000313" key="6">
    <source>
        <dbReference type="EMBL" id="VDL18503.1"/>
    </source>
</evidence>
<reference evidence="8" key="1">
    <citation type="submission" date="2016-04" db="UniProtKB">
        <authorList>
            <consortium name="WormBaseParasite"/>
        </authorList>
    </citation>
    <scope>IDENTIFICATION</scope>
</reference>
<feature type="region of interest" description="Disordered" evidence="5">
    <location>
        <begin position="703"/>
        <end position="745"/>
    </location>
</feature>
<dbReference type="EMBL" id="UYSG01000165">
    <property type="protein sequence ID" value="VDL18503.1"/>
    <property type="molecule type" value="Genomic_DNA"/>
</dbReference>
<reference evidence="6 7" key="2">
    <citation type="submission" date="2018-11" db="EMBL/GenBank/DDBJ databases">
        <authorList>
            <consortium name="Pathogen Informatics"/>
        </authorList>
    </citation>
    <scope>NUCLEOTIDE SEQUENCE [LARGE SCALE GENOMIC DNA]</scope>
</reference>
<feature type="compositionally biased region" description="Basic and acidic residues" evidence="5">
    <location>
        <begin position="708"/>
        <end position="717"/>
    </location>
</feature>
<evidence type="ECO:0000313" key="8">
    <source>
        <dbReference type="WBParaSite" id="HDID_0000104101-mRNA-1"/>
    </source>
</evidence>
<dbReference type="WBParaSite" id="HDID_0000104101-mRNA-1">
    <property type="protein sequence ID" value="HDID_0000104101-mRNA-1"/>
    <property type="gene ID" value="HDID_0000104101"/>
</dbReference>
<keyword evidence="1" id="KW-0808">Transferase</keyword>
<dbReference type="OrthoDB" id="439792at2759"/>
<dbReference type="GO" id="GO:0005524">
    <property type="term" value="F:ATP binding"/>
    <property type="evidence" value="ECO:0007669"/>
    <property type="project" value="InterPro"/>
</dbReference>
<protein>
    <submittedName>
        <fullName evidence="8">Nucleoside-diphosphate kinase</fullName>
    </submittedName>
</protein>
<dbReference type="STRING" id="6216.A0A0R3S9T5"/>
<feature type="region of interest" description="Disordered" evidence="5">
    <location>
        <begin position="592"/>
        <end position="629"/>
    </location>
</feature>
<feature type="compositionally biased region" description="Basic and acidic residues" evidence="5">
    <location>
        <begin position="1920"/>
        <end position="1933"/>
    </location>
</feature>
<feature type="coiled-coil region" evidence="4">
    <location>
        <begin position="1232"/>
        <end position="1277"/>
    </location>
</feature>
<keyword evidence="3" id="KW-0418">Kinase</keyword>
<keyword evidence="4" id="KW-0175">Coiled coil</keyword>
<dbReference type="InterPro" id="IPR027417">
    <property type="entry name" value="P-loop_NTPase"/>
</dbReference>
<feature type="region of interest" description="Disordered" evidence="5">
    <location>
        <begin position="1597"/>
        <end position="2006"/>
    </location>
</feature>
<gene>
    <name evidence="6" type="ORF">HDID_LOCUS1042</name>
</gene>
<evidence type="ECO:0000256" key="4">
    <source>
        <dbReference type="SAM" id="Coils"/>
    </source>
</evidence>
<feature type="compositionally biased region" description="Polar residues" evidence="5">
    <location>
        <begin position="1956"/>
        <end position="1970"/>
    </location>
</feature>
<feature type="compositionally biased region" description="Basic and acidic residues" evidence="5">
    <location>
        <begin position="1736"/>
        <end position="1768"/>
    </location>
</feature>
<dbReference type="GO" id="GO:0019205">
    <property type="term" value="F:nucleobase-containing compound kinase activity"/>
    <property type="evidence" value="ECO:0007669"/>
    <property type="project" value="InterPro"/>
</dbReference>
<dbReference type="Pfam" id="PF00406">
    <property type="entry name" value="ADK"/>
    <property type="match status" value="1"/>
</dbReference>
<feature type="compositionally biased region" description="Basic and acidic residues" evidence="5">
    <location>
        <begin position="1671"/>
        <end position="1683"/>
    </location>
</feature>
<name>A0A0R3S9T5_HYMDI</name>
<evidence type="ECO:0000313" key="7">
    <source>
        <dbReference type="Proteomes" id="UP000274504"/>
    </source>
</evidence>
<feature type="region of interest" description="Disordered" evidence="5">
    <location>
        <begin position="846"/>
        <end position="897"/>
    </location>
</feature>
<feature type="compositionally biased region" description="Acidic residues" evidence="5">
    <location>
        <begin position="851"/>
        <end position="874"/>
    </location>
</feature>
<feature type="compositionally biased region" description="Basic residues" evidence="5">
    <location>
        <begin position="1817"/>
        <end position="1830"/>
    </location>
</feature>
<organism evidence="8">
    <name type="scientific">Hymenolepis diminuta</name>
    <name type="common">Rat tapeworm</name>
    <dbReference type="NCBI Taxonomy" id="6216"/>
    <lineage>
        <taxon>Eukaryota</taxon>
        <taxon>Metazoa</taxon>
        <taxon>Spiralia</taxon>
        <taxon>Lophotrochozoa</taxon>
        <taxon>Platyhelminthes</taxon>
        <taxon>Cestoda</taxon>
        <taxon>Eucestoda</taxon>
        <taxon>Cyclophyllidea</taxon>
        <taxon>Hymenolepididae</taxon>
        <taxon>Hymenolepis</taxon>
    </lineage>
</organism>
<evidence type="ECO:0000256" key="3">
    <source>
        <dbReference type="ARBA" id="ARBA00022777"/>
    </source>
</evidence>
<feature type="compositionally biased region" description="Basic and acidic residues" evidence="5">
    <location>
        <begin position="1886"/>
        <end position="1912"/>
    </location>
</feature>
<feature type="compositionally biased region" description="Low complexity" evidence="5">
    <location>
        <begin position="1945"/>
        <end position="1955"/>
    </location>
</feature>
<feature type="compositionally biased region" description="Acidic residues" evidence="5">
    <location>
        <begin position="883"/>
        <end position="893"/>
    </location>
</feature>
<dbReference type="InterPro" id="IPR000850">
    <property type="entry name" value="Adenylat/UMP-CMP_kin"/>
</dbReference>
<evidence type="ECO:0000256" key="1">
    <source>
        <dbReference type="ARBA" id="ARBA00022679"/>
    </source>
</evidence>
<evidence type="ECO:0000256" key="2">
    <source>
        <dbReference type="ARBA" id="ARBA00022741"/>
    </source>
</evidence>
<feature type="compositionally biased region" description="Basic and acidic residues" evidence="5">
    <location>
        <begin position="1997"/>
        <end position="2006"/>
    </location>
</feature>
<feature type="compositionally biased region" description="Polar residues" evidence="5">
    <location>
        <begin position="1804"/>
        <end position="1813"/>
    </location>
</feature>